<name>A0A0E9P9N1_ANGAN</name>
<dbReference type="EMBL" id="GBXM01078318">
    <property type="protein sequence ID" value="JAH30259.1"/>
    <property type="molecule type" value="Transcribed_RNA"/>
</dbReference>
<dbReference type="AlphaFoldDB" id="A0A0E9P9N1"/>
<sequence>MLPGIPLCILLKKNRTKDMPYWCPSCVKEISKNILGGW</sequence>
<evidence type="ECO:0000313" key="1">
    <source>
        <dbReference type="EMBL" id="JAH01366.1"/>
    </source>
</evidence>
<reference evidence="1" key="2">
    <citation type="journal article" date="2015" name="Fish Shellfish Immunol.">
        <title>Early steps in the European eel (Anguilla anguilla)-Vibrio vulnificus interaction in the gills: Role of the RtxA13 toxin.</title>
        <authorList>
            <person name="Callol A."/>
            <person name="Pajuelo D."/>
            <person name="Ebbesson L."/>
            <person name="Teles M."/>
            <person name="MacKenzie S."/>
            <person name="Amaro C."/>
        </authorList>
    </citation>
    <scope>NUCLEOTIDE SEQUENCE</scope>
</reference>
<organism evidence="1">
    <name type="scientific">Anguilla anguilla</name>
    <name type="common">European freshwater eel</name>
    <name type="synonym">Muraena anguilla</name>
    <dbReference type="NCBI Taxonomy" id="7936"/>
    <lineage>
        <taxon>Eukaryota</taxon>
        <taxon>Metazoa</taxon>
        <taxon>Chordata</taxon>
        <taxon>Craniata</taxon>
        <taxon>Vertebrata</taxon>
        <taxon>Euteleostomi</taxon>
        <taxon>Actinopterygii</taxon>
        <taxon>Neopterygii</taxon>
        <taxon>Teleostei</taxon>
        <taxon>Anguilliformes</taxon>
        <taxon>Anguillidae</taxon>
        <taxon>Anguilla</taxon>
    </lineage>
</organism>
<accession>A0A0E9P9N1</accession>
<protein>
    <submittedName>
        <fullName evidence="1">Uncharacterized protein</fullName>
    </submittedName>
</protein>
<reference evidence="1" key="1">
    <citation type="submission" date="2014-11" db="EMBL/GenBank/DDBJ databases">
        <authorList>
            <person name="Amaro Gonzalez C."/>
        </authorList>
    </citation>
    <scope>NUCLEOTIDE SEQUENCE</scope>
</reference>
<proteinExistence type="predicted"/>
<dbReference type="EMBL" id="GBXM01107211">
    <property type="protein sequence ID" value="JAH01366.1"/>
    <property type="molecule type" value="Transcribed_RNA"/>
</dbReference>